<feature type="transmembrane region" description="Helical" evidence="1">
    <location>
        <begin position="6"/>
        <end position="22"/>
    </location>
</feature>
<proteinExistence type="predicted"/>
<sequence length="76" mass="9336">MFKYLFESILIVIIIFFTWNILKRIFFRTFYQGLTGQNTPDKQNKTESRYQKKTSLNWDAKTVEYEEIKDENEQKK</sequence>
<evidence type="ECO:0000313" key="3">
    <source>
        <dbReference type="Proteomes" id="UP000553459"/>
    </source>
</evidence>
<organism evidence="2 3">
    <name type="scientific">Elizabethkingia argenteiflava</name>
    <dbReference type="NCBI Taxonomy" id="2681556"/>
    <lineage>
        <taxon>Bacteria</taxon>
        <taxon>Pseudomonadati</taxon>
        <taxon>Bacteroidota</taxon>
        <taxon>Flavobacteriia</taxon>
        <taxon>Flavobacteriales</taxon>
        <taxon>Weeksellaceae</taxon>
        <taxon>Elizabethkingia</taxon>
    </lineage>
</organism>
<dbReference type="Proteomes" id="UP000553459">
    <property type="component" value="Unassembled WGS sequence"/>
</dbReference>
<dbReference type="AlphaFoldDB" id="A0A845PVT0"/>
<evidence type="ECO:0000313" key="2">
    <source>
        <dbReference type="EMBL" id="NAW50220.1"/>
    </source>
</evidence>
<keyword evidence="1" id="KW-1133">Transmembrane helix</keyword>
<dbReference type="EMBL" id="JAAABJ010000229">
    <property type="protein sequence ID" value="NAW50220.1"/>
    <property type="molecule type" value="Genomic_DNA"/>
</dbReference>
<evidence type="ECO:0000256" key="1">
    <source>
        <dbReference type="SAM" id="Phobius"/>
    </source>
</evidence>
<keyword evidence="3" id="KW-1185">Reference proteome</keyword>
<reference evidence="2 3" key="1">
    <citation type="submission" date="2019-11" db="EMBL/GenBank/DDBJ databases">
        <title>Characterization of Elizabethkingia argenteiflava sp. nov., isolated from inner surface of Soybean Pods.</title>
        <authorList>
            <person name="Mo S."/>
        </authorList>
    </citation>
    <scope>NUCLEOTIDE SEQUENCE [LARGE SCALE GENOMIC DNA]</scope>
    <source>
        <strain evidence="2 3">YB22</strain>
    </source>
</reference>
<keyword evidence="1" id="KW-0472">Membrane</keyword>
<keyword evidence="1" id="KW-0812">Transmembrane</keyword>
<protein>
    <submittedName>
        <fullName evidence="2">Uncharacterized protein</fullName>
    </submittedName>
</protein>
<accession>A0A845PVT0</accession>
<comment type="caution">
    <text evidence="2">The sequence shown here is derived from an EMBL/GenBank/DDBJ whole genome shotgun (WGS) entry which is preliminary data.</text>
</comment>
<gene>
    <name evidence="2" type="ORF">GNY06_02055</name>
</gene>
<name>A0A845PVT0_9FLAO</name>